<dbReference type="RefSeq" id="WP_090645638.1">
    <property type="nucleotide sequence ID" value="NZ_CBCRYE010000001.1"/>
</dbReference>
<dbReference type="InterPro" id="IPR014710">
    <property type="entry name" value="RmlC-like_jellyroll"/>
</dbReference>
<dbReference type="PANTHER" id="PTHR37943">
    <property type="entry name" value="PROTEIN VES"/>
    <property type="match status" value="1"/>
</dbReference>
<proteinExistence type="predicted"/>
<dbReference type="Pfam" id="PF05962">
    <property type="entry name" value="HutD"/>
    <property type="match status" value="1"/>
</dbReference>
<dbReference type="Gene3D" id="2.60.120.10">
    <property type="entry name" value="Jelly Rolls"/>
    <property type="match status" value="1"/>
</dbReference>
<accession>A0A1G4QTB6</accession>
<dbReference type="CDD" id="cd20293">
    <property type="entry name" value="cupin_HutD_N"/>
    <property type="match status" value="1"/>
</dbReference>
<evidence type="ECO:0000313" key="2">
    <source>
        <dbReference type="Proteomes" id="UP000199150"/>
    </source>
</evidence>
<dbReference type="AlphaFoldDB" id="A0A1G4QTB6"/>
<gene>
    <name evidence="1" type="ORF">SAMN02927928_1510</name>
</gene>
<dbReference type="InterPro" id="IPR010282">
    <property type="entry name" value="Uncharacterised_HutD/Ves"/>
</dbReference>
<dbReference type="EMBL" id="FMTS01000001">
    <property type="protein sequence ID" value="SCW47866.1"/>
    <property type="molecule type" value="Genomic_DNA"/>
</dbReference>
<evidence type="ECO:0008006" key="3">
    <source>
        <dbReference type="Google" id="ProtNLM"/>
    </source>
</evidence>
<evidence type="ECO:0000313" key="1">
    <source>
        <dbReference type="EMBL" id="SCW47866.1"/>
    </source>
</evidence>
<dbReference type="Proteomes" id="UP000199150">
    <property type="component" value="Unassembled WGS sequence"/>
</dbReference>
<reference evidence="2" key="1">
    <citation type="submission" date="2016-10" db="EMBL/GenBank/DDBJ databases">
        <authorList>
            <person name="Varghese N."/>
            <person name="Submissions S."/>
        </authorList>
    </citation>
    <scope>NUCLEOTIDE SEQUENCE [LARGE SCALE GENOMIC DNA]</scope>
    <source>
        <strain evidence="2">CGMCC 1.3431</strain>
    </source>
</reference>
<sequence length="178" mass="19382">MITHLPALQRVPQPWKNGGGVTREIAVFPEGAGLENFHWRISMAEVTEPGPFSRFEGIDRHLTVLSGRMRLDMPDGRHVLDAGDSSAFAGETPVEAAPLLPVIDLNVMTRRGHARAEVRHITSGVILPSDLVFLVATKPMIVTANGQRYALQPHDALKFEGLEGEPISSGDGYLVVFP</sequence>
<keyword evidence="2" id="KW-1185">Reference proteome</keyword>
<organism evidence="1 2">
    <name type="scientific">Asticcacaulis taihuensis</name>
    <dbReference type="NCBI Taxonomy" id="260084"/>
    <lineage>
        <taxon>Bacteria</taxon>
        <taxon>Pseudomonadati</taxon>
        <taxon>Pseudomonadota</taxon>
        <taxon>Alphaproteobacteria</taxon>
        <taxon>Caulobacterales</taxon>
        <taxon>Caulobacteraceae</taxon>
        <taxon>Asticcacaulis</taxon>
    </lineage>
</organism>
<protein>
    <recommendedName>
        <fullName evidence="3">HutD protein</fullName>
    </recommendedName>
</protein>
<dbReference type="PANTHER" id="PTHR37943:SF1">
    <property type="entry name" value="PROTEIN VES"/>
    <property type="match status" value="1"/>
</dbReference>
<dbReference type="SUPFAM" id="SSF51182">
    <property type="entry name" value="RmlC-like cupins"/>
    <property type="match status" value="1"/>
</dbReference>
<dbReference type="OrthoDB" id="9800082at2"/>
<dbReference type="InterPro" id="IPR011051">
    <property type="entry name" value="RmlC_Cupin_sf"/>
</dbReference>
<dbReference type="STRING" id="260084.SAMN02927928_1510"/>
<name>A0A1G4QTB6_9CAUL</name>